<evidence type="ECO:0000313" key="2">
    <source>
        <dbReference type="Proteomes" id="UP000030641"/>
    </source>
</evidence>
<protein>
    <submittedName>
        <fullName evidence="1">Uncharacterized protein</fullName>
    </submittedName>
</protein>
<evidence type="ECO:0000313" key="1">
    <source>
        <dbReference type="EMBL" id="KEQ96471.1"/>
    </source>
</evidence>
<dbReference type="AlphaFoldDB" id="A0A074ZCR1"/>
<accession>A0A074ZCR1</accession>
<dbReference type="HOGENOM" id="CLU_1570331_0_0_1"/>
<dbReference type="GeneID" id="25369860"/>
<gene>
    <name evidence="1" type="ORF">AUEXF2481DRAFT_640005</name>
</gene>
<sequence>MRKREVLRNWEGGLGWMCPRRECYGYVKEESRCAKTLSTMRVVWYRVKSRMLLCYGKRSSQTPSLKKRSHQQDSARVCMCKEKQGYARIVVMRSGRMDVLLACSIEDGLVSQQRRQYLLVNPVLSSRGDGLRSLSSKDAHCSSRRRSCGWACHHQSLRLKSLACYHKRKC</sequence>
<dbReference type="EMBL" id="KL584756">
    <property type="protein sequence ID" value="KEQ96471.1"/>
    <property type="molecule type" value="Genomic_DNA"/>
</dbReference>
<name>A0A074ZCR1_AURSE</name>
<proteinExistence type="predicted"/>
<dbReference type="RefSeq" id="XP_013345130.1">
    <property type="nucleotide sequence ID" value="XM_013489676.1"/>
</dbReference>
<dbReference type="Proteomes" id="UP000030641">
    <property type="component" value="Unassembled WGS sequence"/>
</dbReference>
<reference evidence="1 2" key="1">
    <citation type="journal article" date="2014" name="BMC Genomics">
        <title>Genome sequencing of four Aureobasidium pullulans varieties: biotechnological potential, stress tolerance, and description of new species.</title>
        <authorList>
            <person name="Gostin Ar C."/>
            <person name="Ohm R.A."/>
            <person name="Kogej T."/>
            <person name="Sonjak S."/>
            <person name="Turk M."/>
            <person name="Zajc J."/>
            <person name="Zalar P."/>
            <person name="Grube M."/>
            <person name="Sun H."/>
            <person name="Han J."/>
            <person name="Sharma A."/>
            <person name="Chiniquy J."/>
            <person name="Ngan C.Y."/>
            <person name="Lipzen A."/>
            <person name="Barry K."/>
            <person name="Grigoriev I.V."/>
            <person name="Gunde-Cimerman N."/>
        </authorList>
    </citation>
    <scope>NUCLEOTIDE SEQUENCE [LARGE SCALE GENOMIC DNA]</scope>
    <source>
        <strain evidence="1 2">EXF-2481</strain>
    </source>
</reference>
<dbReference type="InParanoid" id="A0A074ZCR1"/>
<keyword evidence="2" id="KW-1185">Reference proteome</keyword>
<organism evidence="1 2">
    <name type="scientific">Aureobasidium subglaciale (strain EXF-2481)</name>
    <name type="common">Aureobasidium pullulans var. subglaciale</name>
    <dbReference type="NCBI Taxonomy" id="1043005"/>
    <lineage>
        <taxon>Eukaryota</taxon>
        <taxon>Fungi</taxon>
        <taxon>Dikarya</taxon>
        <taxon>Ascomycota</taxon>
        <taxon>Pezizomycotina</taxon>
        <taxon>Dothideomycetes</taxon>
        <taxon>Dothideomycetidae</taxon>
        <taxon>Dothideales</taxon>
        <taxon>Saccotheciaceae</taxon>
        <taxon>Aureobasidium</taxon>
    </lineage>
</organism>